<proteinExistence type="inferred from homology"/>
<dbReference type="RefSeq" id="WP_036192418.1">
    <property type="nucleotide sequence ID" value="NZ_AVPS01000001.1"/>
</dbReference>
<evidence type="ECO:0000256" key="6">
    <source>
        <dbReference type="ARBA" id="ARBA00022989"/>
    </source>
</evidence>
<dbReference type="AlphaFoldDB" id="A0A0A0EPX3"/>
<evidence type="ECO:0000313" key="9">
    <source>
        <dbReference type="EMBL" id="KGM53036.1"/>
    </source>
</evidence>
<evidence type="ECO:0000256" key="8">
    <source>
        <dbReference type="RuleBase" id="RU363041"/>
    </source>
</evidence>
<dbReference type="EMBL" id="AVPS01000001">
    <property type="protein sequence ID" value="KGM53036.1"/>
    <property type="molecule type" value="Genomic_DNA"/>
</dbReference>
<keyword evidence="10" id="KW-1185">Reference proteome</keyword>
<keyword evidence="4 8" id="KW-1003">Cell membrane</keyword>
<gene>
    <name evidence="9" type="ORF">N792_02115</name>
</gene>
<evidence type="ECO:0000256" key="4">
    <source>
        <dbReference type="ARBA" id="ARBA00022475"/>
    </source>
</evidence>
<comment type="caution">
    <text evidence="9">The sequence shown here is derived from an EMBL/GenBank/DDBJ whole genome shotgun (WGS) entry which is preliminary data.</text>
</comment>
<dbReference type="InterPro" id="IPR002781">
    <property type="entry name" value="TM_pro_TauE-like"/>
</dbReference>
<sequence length="265" mass="27254">MEFGIEAIALLMGVAFVAGIIDAIAGGGGLLTIPALMAVGVSPVQALATNKLQSSFGTASAVVAFARKGRIDFRRFARPAMGAFVGSVLGAWTLQRVDPAFLAGLVPVLLVLMVIYFTFGPKASEEDRHSRFGPGVLVGIVIATGFYDGFFGPGVGTFLTTILVAFFGMGLVSATAHTKLLNLSSNIAALITLMIGGHVLWTIGLLMAISSVAGGQVGAHLTLRVGGKMIRPLLVVIALALTAKLLSDPANPLTAWVLKLALGGP</sequence>
<feature type="transmembrane region" description="Helical" evidence="8">
    <location>
        <begin position="7"/>
        <end position="25"/>
    </location>
</feature>
<dbReference type="STRING" id="1122185.N792_02115"/>
<feature type="transmembrane region" description="Helical" evidence="8">
    <location>
        <begin position="131"/>
        <end position="150"/>
    </location>
</feature>
<accession>A0A0A0EPX3</accession>
<dbReference type="Proteomes" id="UP000030017">
    <property type="component" value="Unassembled WGS sequence"/>
</dbReference>
<dbReference type="OrthoDB" id="554695at2"/>
<evidence type="ECO:0000256" key="3">
    <source>
        <dbReference type="ARBA" id="ARBA00022448"/>
    </source>
</evidence>
<comment type="similarity">
    <text evidence="2 8">Belongs to the 4-toluene sulfonate uptake permease (TSUP) (TC 2.A.102) family.</text>
</comment>
<protein>
    <recommendedName>
        <fullName evidence="8">Probable membrane transporter protein</fullName>
    </recommendedName>
</protein>
<keyword evidence="3" id="KW-0813">Transport</keyword>
<evidence type="ECO:0000256" key="7">
    <source>
        <dbReference type="ARBA" id="ARBA00023136"/>
    </source>
</evidence>
<feature type="transmembrane region" description="Helical" evidence="8">
    <location>
        <begin position="100"/>
        <end position="119"/>
    </location>
</feature>
<dbReference type="InterPro" id="IPR052017">
    <property type="entry name" value="TSUP"/>
</dbReference>
<dbReference type="eggNOG" id="COG0730">
    <property type="taxonomic scope" value="Bacteria"/>
</dbReference>
<reference evidence="9 10" key="1">
    <citation type="submission" date="2013-08" db="EMBL/GenBank/DDBJ databases">
        <title>Genome sequencing of Lysobacter.</title>
        <authorList>
            <person name="Zhang S."/>
            <person name="Wang G."/>
        </authorList>
    </citation>
    <scope>NUCLEOTIDE SEQUENCE [LARGE SCALE GENOMIC DNA]</scope>
    <source>
        <strain evidence="9 10">Ko07</strain>
    </source>
</reference>
<keyword evidence="6 8" id="KW-1133">Transmembrane helix</keyword>
<organism evidence="9 10">
    <name type="scientific">Lysobacter concretionis Ko07 = DSM 16239</name>
    <dbReference type="NCBI Taxonomy" id="1122185"/>
    <lineage>
        <taxon>Bacteria</taxon>
        <taxon>Pseudomonadati</taxon>
        <taxon>Pseudomonadota</taxon>
        <taxon>Gammaproteobacteria</taxon>
        <taxon>Lysobacterales</taxon>
        <taxon>Lysobacteraceae</taxon>
        <taxon>Novilysobacter</taxon>
    </lineage>
</organism>
<evidence type="ECO:0000313" key="10">
    <source>
        <dbReference type="Proteomes" id="UP000030017"/>
    </source>
</evidence>
<feature type="transmembrane region" description="Helical" evidence="8">
    <location>
        <begin position="156"/>
        <end position="175"/>
    </location>
</feature>
<feature type="transmembrane region" description="Helical" evidence="8">
    <location>
        <begin position="187"/>
        <end position="209"/>
    </location>
</feature>
<evidence type="ECO:0000256" key="2">
    <source>
        <dbReference type="ARBA" id="ARBA00009142"/>
    </source>
</evidence>
<keyword evidence="5 8" id="KW-0812">Transmembrane</keyword>
<dbReference type="PANTHER" id="PTHR30269:SF0">
    <property type="entry name" value="MEMBRANE TRANSPORTER PROTEIN YFCA-RELATED"/>
    <property type="match status" value="1"/>
</dbReference>
<dbReference type="GO" id="GO:0005886">
    <property type="term" value="C:plasma membrane"/>
    <property type="evidence" value="ECO:0007669"/>
    <property type="project" value="UniProtKB-SubCell"/>
</dbReference>
<comment type="subcellular location">
    <subcellularLocation>
        <location evidence="1 8">Cell membrane</location>
        <topology evidence="1 8">Multi-pass membrane protein</topology>
    </subcellularLocation>
</comment>
<evidence type="ECO:0000256" key="5">
    <source>
        <dbReference type="ARBA" id="ARBA00022692"/>
    </source>
</evidence>
<name>A0A0A0EPX3_9GAMM</name>
<dbReference type="Pfam" id="PF01925">
    <property type="entry name" value="TauE"/>
    <property type="match status" value="1"/>
</dbReference>
<feature type="transmembrane region" description="Helical" evidence="8">
    <location>
        <begin position="229"/>
        <end position="246"/>
    </location>
</feature>
<evidence type="ECO:0000256" key="1">
    <source>
        <dbReference type="ARBA" id="ARBA00004651"/>
    </source>
</evidence>
<keyword evidence="7 8" id="KW-0472">Membrane</keyword>
<feature type="transmembrane region" description="Helical" evidence="8">
    <location>
        <begin position="76"/>
        <end position="94"/>
    </location>
</feature>
<dbReference type="PANTHER" id="PTHR30269">
    <property type="entry name" value="TRANSMEMBRANE PROTEIN YFCA"/>
    <property type="match status" value="1"/>
</dbReference>